<organism evidence="2 3">
    <name type="scientific">Streptomyces pini</name>
    <dbReference type="NCBI Taxonomy" id="1520580"/>
    <lineage>
        <taxon>Bacteria</taxon>
        <taxon>Bacillati</taxon>
        <taxon>Actinomycetota</taxon>
        <taxon>Actinomycetes</taxon>
        <taxon>Kitasatosporales</taxon>
        <taxon>Streptomycetaceae</taxon>
        <taxon>Streptomyces</taxon>
    </lineage>
</organism>
<feature type="transmembrane region" description="Helical" evidence="1">
    <location>
        <begin position="57"/>
        <end position="77"/>
    </location>
</feature>
<evidence type="ECO:0000313" key="2">
    <source>
        <dbReference type="EMBL" id="SFK44137.1"/>
    </source>
</evidence>
<dbReference type="EMBL" id="FOSG01000006">
    <property type="protein sequence ID" value="SFK44137.1"/>
    <property type="molecule type" value="Genomic_DNA"/>
</dbReference>
<dbReference type="Proteomes" id="UP000198928">
    <property type="component" value="Unassembled WGS sequence"/>
</dbReference>
<protein>
    <submittedName>
        <fullName evidence="2">Uncharacterized protein</fullName>
    </submittedName>
</protein>
<reference evidence="3" key="1">
    <citation type="submission" date="2016-10" db="EMBL/GenBank/DDBJ databases">
        <authorList>
            <person name="Varghese N."/>
            <person name="Submissions S."/>
        </authorList>
    </citation>
    <scope>NUCLEOTIDE SEQUENCE [LARGE SCALE GENOMIC DNA]</scope>
    <source>
        <strain evidence="3">PL19</strain>
    </source>
</reference>
<keyword evidence="1" id="KW-0472">Membrane</keyword>
<sequence>MFLVPIAALLLWAGWTLLAASRPRNPRLATVLSLTVLSVSVAVVVACLVGDGSGGRTIVWFLGPAIVLSALRLTQAVRGVGGDRS</sequence>
<evidence type="ECO:0000256" key="1">
    <source>
        <dbReference type="SAM" id="Phobius"/>
    </source>
</evidence>
<gene>
    <name evidence="2" type="ORF">SAMN05192584_10646</name>
</gene>
<accession>A0A1I3ZJC5</accession>
<proteinExistence type="predicted"/>
<name>A0A1I3ZJC5_9ACTN</name>
<feature type="transmembrane region" description="Helical" evidence="1">
    <location>
        <begin position="29"/>
        <end position="50"/>
    </location>
</feature>
<evidence type="ECO:0000313" key="3">
    <source>
        <dbReference type="Proteomes" id="UP000198928"/>
    </source>
</evidence>
<keyword evidence="3" id="KW-1185">Reference proteome</keyword>
<keyword evidence="1" id="KW-1133">Transmembrane helix</keyword>
<keyword evidence="1" id="KW-0812">Transmembrane</keyword>
<dbReference type="AlphaFoldDB" id="A0A1I3ZJC5"/>